<dbReference type="EMBL" id="BKCJ010007100">
    <property type="protein sequence ID" value="GEU75536.1"/>
    <property type="molecule type" value="Genomic_DNA"/>
</dbReference>
<evidence type="ECO:0000256" key="1">
    <source>
        <dbReference type="SAM" id="MobiDB-lite"/>
    </source>
</evidence>
<gene>
    <name evidence="2" type="ORF">Tci_047514</name>
</gene>
<dbReference type="AlphaFoldDB" id="A0A6L2MNG8"/>
<accession>A0A6L2MNG8</accession>
<protein>
    <submittedName>
        <fullName evidence="2">Uncharacterized protein</fullName>
    </submittedName>
</protein>
<organism evidence="2">
    <name type="scientific">Tanacetum cinerariifolium</name>
    <name type="common">Dalmatian daisy</name>
    <name type="synonym">Chrysanthemum cinerariifolium</name>
    <dbReference type="NCBI Taxonomy" id="118510"/>
    <lineage>
        <taxon>Eukaryota</taxon>
        <taxon>Viridiplantae</taxon>
        <taxon>Streptophyta</taxon>
        <taxon>Embryophyta</taxon>
        <taxon>Tracheophyta</taxon>
        <taxon>Spermatophyta</taxon>
        <taxon>Magnoliopsida</taxon>
        <taxon>eudicotyledons</taxon>
        <taxon>Gunneridae</taxon>
        <taxon>Pentapetalae</taxon>
        <taxon>asterids</taxon>
        <taxon>campanulids</taxon>
        <taxon>Asterales</taxon>
        <taxon>Asteraceae</taxon>
        <taxon>Asteroideae</taxon>
        <taxon>Anthemideae</taxon>
        <taxon>Anthemidinae</taxon>
        <taxon>Tanacetum</taxon>
    </lineage>
</organism>
<feature type="compositionally biased region" description="Acidic residues" evidence="1">
    <location>
        <begin position="84"/>
        <end position="109"/>
    </location>
</feature>
<proteinExistence type="predicted"/>
<evidence type="ECO:0000313" key="2">
    <source>
        <dbReference type="EMBL" id="GEU75536.1"/>
    </source>
</evidence>
<comment type="caution">
    <text evidence="2">The sequence shown here is derived from an EMBL/GenBank/DDBJ whole genome shotgun (WGS) entry which is preliminary data.</text>
</comment>
<reference evidence="2" key="1">
    <citation type="journal article" date="2019" name="Sci. Rep.">
        <title>Draft genome of Tanacetum cinerariifolium, the natural source of mosquito coil.</title>
        <authorList>
            <person name="Yamashiro T."/>
            <person name="Shiraishi A."/>
            <person name="Satake H."/>
            <person name="Nakayama K."/>
        </authorList>
    </citation>
    <scope>NUCLEOTIDE SEQUENCE</scope>
</reference>
<sequence length="129" mass="14602">MLVIKRFRERKKIFRERKLSEKFMQRGCGCGCGSESGGDKRKNWVRIRGRTNVIQMVILSSTVSEEDEEDPEEDHVDYPANGGDTDDNESSDDDNDDDDDEDGEDDEEVEHLASVDPSVVPINDHVPSN</sequence>
<feature type="compositionally biased region" description="Acidic residues" evidence="1">
    <location>
        <begin position="64"/>
        <end position="75"/>
    </location>
</feature>
<feature type="region of interest" description="Disordered" evidence="1">
    <location>
        <begin position="60"/>
        <end position="129"/>
    </location>
</feature>
<name>A0A6L2MNG8_TANCI</name>